<organism evidence="2 3">
    <name type="scientific">Lentzea rhizosphaerae</name>
    <dbReference type="NCBI Taxonomy" id="2041025"/>
    <lineage>
        <taxon>Bacteria</taxon>
        <taxon>Bacillati</taxon>
        <taxon>Actinomycetota</taxon>
        <taxon>Actinomycetes</taxon>
        <taxon>Pseudonocardiales</taxon>
        <taxon>Pseudonocardiaceae</taxon>
        <taxon>Lentzea</taxon>
    </lineage>
</organism>
<accession>A0ABV8BL93</accession>
<dbReference type="Gene3D" id="3.40.50.720">
    <property type="entry name" value="NAD(P)-binding Rossmann-like Domain"/>
    <property type="match status" value="1"/>
</dbReference>
<dbReference type="InterPro" id="IPR036291">
    <property type="entry name" value="NAD(P)-bd_dom_sf"/>
</dbReference>
<comment type="caution">
    <text evidence="2">The sequence shown here is derived from an EMBL/GenBank/DDBJ whole genome shotgun (WGS) entry which is preliminary data.</text>
</comment>
<dbReference type="Pfam" id="PF13460">
    <property type="entry name" value="NAD_binding_10"/>
    <property type="match status" value="1"/>
</dbReference>
<evidence type="ECO:0000313" key="3">
    <source>
        <dbReference type="Proteomes" id="UP001595690"/>
    </source>
</evidence>
<feature type="domain" description="NAD(P)-binding" evidence="1">
    <location>
        <begin position="10"/>
        <end position="174"/>
    </location>
</feature>
<evidence type="ECO:0000259" key="1">
    <source>
        <dbReference type="Pfam" id="PF13460"/>
    </source>
</evidence>
<dbReference type="RefSeq" id="WP_382369006.1">
    <property type="nucleotide sequence ID" value="NZ_JBHRZI010000005.1"/>
</dbReference>
<dbReference type="EMBL" id="JBHRZI010000005">
    <property type="protein sequence ID" value="MFC3890695.1"/>
    <property type="molecule type" value="Genomic_DNA"/>
</dbReference>
<dbReference type="InterPro" id="IPR016040">
    <property type="entry name" value="NAD(P)-bd_dom"/>
</dbReference>
<dbReference type="PANTHER" id="PTHR43162">
    <property type="match status" value="1"/>
</dbReference>
<name>A0ABV8BL93_9PSEU</name>
<reference evidence="3" key="1">
    <citation type="journal article" date="2019" name="Int. J. Syst. Evol. Microbiol.">
        <title>The Global Catalogue of Microorganisms (GCM) 10K type strain sequencing project: providing services to taxonomists for standard genome sequencing and annotation.</title>
        <authorList>
            <consortium name="The Broad Institute Genomics Platform"/>
            <consortium name="The Broad Institute Genome Sequencing Center for Infectious Disease"/>
            <person name="Wu L."/>
            <person name="Ma J."/>
        </authorList>
    </citation>
    <scope>NUCLEOTIDE SEQUENCE [LARGE SCALE GENOMIC DNA]</scope>
    <source>
        <strain evidence="3">CGMCC 4.7405</strain>
    </source>
</reference>
<gene>
    <name evidence="2" type="ORF">ACFOWZ_04365</name>
</gene>
<dbReference type="InterPro" id="IPR051604">
    <property type="entry name" value="Ergot_Alk_Oxidoreductase"/>
</dbReference>
<dbReference type="PANTHER" id="PTHR43162:SF1">
    <property type="entry name" value="PRESTALK A DIFFERENTIATION PROTEIN A"/>
    <property type="match status" value="1"/>
</dbReference>
<dbReference type="Proteomes" id="UP001595690">
    <property type="component" value="Unassembled WGS sequence"/>
</dbReference>
<protein>
    <submittedName>
        <fullName evidence="2">NAD(P)H-binding protein</fullName>
    </submittedName>
</protein>
<evidence type="ECO:0000313" key="2">
    <source>
        <dbReference type="EMBL" id="MFC3890695.1"/>
    </source>
</evidence>
<keyword evidence="3" id="KW-1185">Reference proteome</keyword>
<sequence>MTANDFLVLGGTGKTGKRVVSQLRAAGHTARAASRSGDTRFDWHDESTWEAAIDGVRAVYMVDLVDEAVEWDPAVSVRTFCKRAQAAGVRRVVLLQARTDQDAGGKSLVGSEGEVQESGLEWTILRPTWFTQNFDEGILLDGVREGLIRIPAGQGLEPFIDCEDVAAVAVAALVEDKHVGEIYEMTGPTPITFGDAAEILSRVLGREVRYEPVTAEEYVAAQVAQGLPEDYAGMLADLIGQIRDGRNAHLSDGVQRALGREPMDFETYARAAAATGVWNV</sequence>
<dbReference type="Gene3D" id="3.90.25.10">
    <property type="entry name" value="UDP-galactose 4-epimerase, domain 1"/>
    <property type="match status" value="1"/>
</dbReference>
<proteinExistence type="predicted"/>
<dbReference type="SUPFAM" id="SSF51735">
    <property type="entry name" value="NAD(P)-binding Rossmann-fold domains"/>
    <property type="match status" value="1"/>
</dbReference>